<dbReference type="InterPro" id="IPR024935">
    <property type="entry name" value="Rubredoxin_dom"/>
</dbReference>
<dbReference type="Pfam" id="PF00301">
    <property type="entry name" value="Rubredoxin"/>
    <property type="match status" value="1"/>
</dbReference>
<keyword evidence="8 9" id="KW-0408">Iron</keyword>
<dbReference type="FunFam" id="2.20.28.10:FF:000001">
    <property type="entry name" value="Rubredoxin"/>
    <property type="match status" value="1"/>
</dbReference>
<dbReference type="GO" id="GO:0009055">
    <property type="term" value="F:electron transfer activity"/>
    <property type="evidence" value="ECO:0007669"/>
    <property type="project" value="TreeGrafter"/>
</dbReference>
<comment type="pathway">
    <text evidence="3">Hydrocarbon metabolism; alkane degradation.</text>
</comment>
<evidence type="ECO:0000256" key="4">
    <source>
        <dbReference type="ARBA" id="ARBA00005337"/>
    </source>
</evidence>
<evidence type="ECO:0000313" key="12">
    <source>
        <dbReference type="Proteomes" id="UP000334380"/>
    </source>
</evidence>
<evidence type="ECO:0000313" key="11">
    <source>
        <dbReference type="EMBL" id="VVD86688.1"/>
    </source>
</evidence>
<dbReference type="PANTHER" id="PTHR47627">
    <property type="entry name" value="RUBREDOXIN"/>
    <property type="match status" value="1"/>
</dbReference>
<protein>
    <recommendedName>
        <fullName evidence="9">Rubredoxin</fullName>
    </recommendedName>
</protein>
<keyword evidence="12" id="KW-1185">Reference proteome</keyword>
<evidence type="ECO:0000256" key="1">
    <source>
        <dbReference type="ARBA" id="ARBA00001965"/>
    </source>
</evidence>
<reference evidence="11 12" key="1">
    <citation type="submission" date="2019-08" db="EMBL/GenBank/DDBJ databases">
        <authorList>
            <person name="Peeters C."/>
        </authorList>
    </citation>
    <scope>NUCLEOTIDE SEQUENCE [LARGE SCALE GENOMIC DNA]</scope>
    <source>
        <strain evidence="11 12">LMG 31013</strain>
    </source>
</reference>
<gene>
    <name evidence="11" type="primary">rubA2</name>
    <name evidence="11" type="ORF">PTE31013_01416</name>
</gene>
<dbReference type="Proteomes" id="UP000334380">
    <property type="component" value="Unassembled WGS sequence"/>
</dbReference>
<accession>A0A5E4TJL8</accession>
<evidence type="ECO:0000256" key="2">
    <source>
        <dbReference type="ARBA" id="ARBA00002792"/>
    </source>
</evidence>
<evidence type="ECO:0000256" key="7">
    <source>
        <dbReference type="ARBA" id="ARBA00022982"/>
    </source>
</evidence>
<dbReference type="PANTHER" id="PTHR47627:SF1">
    <property type="entry name" value="RUBREDOXIN-1-RELATED"/>
    <property type="match status" value="1"/>
</dbReference>
<keyword evidence="7 9" id="KW-0249">Electron transport</keyword>
<comment type="similarity">
    <text evidence="4 9">Belongs to the rubredoxin family.</text>
</comment>
<name>A0A5E4TJL8_9BURK</name>
<organism evidence="11 12">
    <name type="scientific">Pandoraea terrigena</name>
    <dbReference type="NCBI Taxonomy" id="2508292"/>
    <lineage>
        <taxon>Bacteria</taxon>
        <taxon>Pseudomonadati</taxon>
        <taxon>Pseudomonadota</taxon>
        <taxon>Betaproteobacteria</taxon>
        <taxon>Burkholderiales</taxon>
        <taxon>Burkholderiaceae</taxon>
        <taxon>Pandoraea</taxon>
    </lineage>
</organism>
<evidence type="ECO:0000256" key="8">
    <source>
        <dbReference type="ARBA" id="ARBA00023004"/>
    </source>
</evidence>
<dbReference type="InterPro" id="IPR024934">
    <property type="entry name" value="Rubredoxin-like_dom"/>
</dbReference>
<dbReference type="CDD" id="cd00730">
    <property type="entry name" value="rubredoxin"/>
    <property type="match status" value="1"/>
</dbReference>
<dbReference type="EMBL" id="CABPRU010000002">
    <property type="protein sequence ID" value="VVD86688.1"/>
    <property type="molecule type" value="Genomic_DNA"/>
</dbReference>
<dbReference type="Gene3D" id="2.20.28.10">
    <property type="match status" value="1"/>
</dbReference>
<comment type="cofactor">
    <cofactor evidence="1 9">
        <name>Fe(3+)</name>
        <dbReference type="ChEBI" id="CHEBI:29034"/>
    </cofactor>
</comment>
<keyword evidence="6 9" id="KW-0479">Metal-binding</keyword>
<dbReference type="AlphaFoldDB" id="A0A5E4TJL8"/>
<proteinExistence type="inferred from homology"/>
<dbReference type="GO" id="GO:0043448">
    <property type="term" value="P:alkane catabolic process"/>
    <property type="evidence" value="ECO:0007669"/>
    <property type="project" value="TreeGrafter"/>
</dbReference>
<comment type="function">
    <text evidence="2">Involved in the hydrocarbon hydroxylating system, which transfers electrons from NADH to rubredoxin reductase and then through rubredoxin to alkane 1 monooxygenase.</text>
</comment>
<keyword evidence="5" id="KW-0813">Transport</keyword>
<evidence type="ECO:0000256" key="9">
    <source>
        <dbReference type="RuleBase" id="RU003820"/>
    </source>
</evidence>
<evidence type="ECO:0000259" key="10">
    <source>
        <dbReference type="PROSITE" id="PS50903"/>
    </source>
</evidence>
<dbReference type="InterPro" id="IPR018527">
    <property type="entry name" value="Rubredoxin_Fe_BS"/>
</dbReference>
<dbReference type="InterPro" id="IPR050526">
    <property type="entry name" value="Rubredoxin_ET"/>
</dbReference>
<evidence type="ECO:0000256" key="6">
    <source>
        <dbReference type="ARBA" id="ARBA00022723"/>
    </source>
</evidence>
<feature type="domain" description="Rubredoxin-like" evidence="10">
    <location>
        <begin position="157"/>
        <end position="208"/>
    </location>
</feature>
<dbReference type="GO" id="GO:0005506">
    <property type="term" value="F:iron ion binding"/>
    <property type="evidence" value="ECO:0007669"/>
    <property type="project" value="UniProtKB-UniRule"/>
</dbReference>
<dbReference type="SUPFAM" id="SSF57802">
    <property type="entry name" value="Rubredoxin-like"/>
    <property type="match status" value="1"/>
</dbReference>
<dbReference type="PRINTS" id="PR00163">
    <property type="entry name" value="RUBREDOXIN"/>
</dbReference>
<dbReference type="PROSITE" id="PS50903">
    <property type="entry name" value="RUBREDOXIN_LIKE"/>
    <property type="match status" value="1"/>
</dbReference>
<evidence type="ECO:0000256" key="5">
    <source>
        <dbReference type="ARBA" id="ARBA00022448"/>
    </source>
</evidence>
<dbReference type="PROSITE" id="PS00202">
    <property type="entry name" value="RUBREDOXIN"/>
    <property type="match status" value="1"/>
</dbReference>
<evidence type="ECO:0000256" key="3">
    <source>
        <dbReference type="ARBA" id="ARBA00004933"/>
    </source>
</evidence>
<sequence>MSLIVSDPGRSDIILVQAAWVISGSIVSFRDTMSPGFAGLLHFAEPIQCSARAIVPIPPSIFAPLRMYKKGSAVELQFSPSRLNDGAGDPYWIDITRDEAQALLAALQSYLSRPGHDASGTELPLVFTLPDPGATRKTELTRNDGVTPVLSGGTQAYRQWVCVICGWIYDEALGCPDDGIAPGTRWEDVPEDWRCPLCDVGKEDFAMVAF</sequence>